<evidence type="ECO:0000256" key="4">
    <source>
        <dbReference type="ARBA" id="ARBA00022475"/>
    </source>
</evidence>
<evidence type="ECO:0000259" key="11">
    <source>
        <dbReference type="PROSITE" id="PS52015"/>
    </source>
</evidence>
<evidence type="ECO:0000256" key="9">
    <source>
        <dbReference type="ARBA" id="ARBA00023136"/>
    </source>
</evidence>
<evidence type="ECO:0000256" key="7">
    <source>
        <dbReference type="ARBA" id="ARBA00022927"/>
    </source>
</evidence>
<dbReference type="PANTHER" id="PTHR33446:SF2">
    <property type="entry name" value="PROTEIN TONB"/>
    <property type="match status" value="1"/>
</dbReference>
<proteinExistence type="inferred from homology"/>
<dbReference type="InterPro" id="IPR037682">
    <property type="entry name" value="TonB_C"/>
</dbReference>
<feature type="domain" description="TonB C-terminal" evidence="11">
    <location>
        <begin position="394"/>
        <end position="485"/>
    </location>
</feature>
<keyword evidence="5" id="KW-0997">Cell inner membrane</keyword>
<comment type="subcellular location">
    <subcellularLocation>
        <location evidence="1">Cell inner membrane</location>
        <topology evidence="1">Single-pass membrane protein</topology>
        <orientation evidence="1">Periplasmic side</orientation>
    </subcellularLocation>
</comment>
<feature type="chain" id="PRO_5020717097" evidence="10">
    <location>
        <begin position="19"/>
        <end position="485"/>
    </location>
</feature>
<dbReference type="NCBIfam" id="TIGR01352">
    <property type="entry name" value="tonB_Cterm"/>
    <property type="match status" value="2"/>
</dbReference>
<dbReference type="Gene3D" id="3.30.1150.10">
    <property type="match status" value="2"/>
</dbReference>
<evidence type="ECO:0000256" key="8">
    <source>
        <dbReference type="ARBA" id="ARBA00022989"/>
    </source>
</evidence>
<dbReference type="InterPro" id="IPR006260">
    <property type="entry name" value="TonB/TolA_C"/>
</dbReference>
<keyword evidence="6" id="KW-0812">Transmembrane</keyword>
<evidence type="ECO:0000256" key="10">
    <source>
        <dbReference type="SAM" id="SignalP"/>
    </source>
</evidence>
<dbReference type="Pfam" id="PF03544">
    <property type="entry name" value="TonB_C"/>
    <property type="match status" value="2"/>
</dbReference>
<dbReference type="AlphaFoldDB" id="A0A4Q2UDR5"/>
<dbReference type="GO" id="GO:0055085">
    <property type="term" value="P:transmembrane transport"/>
    <property type="evidence" value="ECO:0007669"/>
    <property type="project" value="InterPro"/>
</dbReference>
<dbReference type="Gene3D" id="3.90.930.1">
    <property type="match status" value="1"/>
</dbReference>
<dbReference type="SUPFAM" id="SSF82185">
    <property type="entry name" value="Histone H3 K4-specific methyltransferase SET7/9 N-terminal domain"/>
    <property type="match status" value="1"/>
</dbReference>
<comment type="similarity">
    <text evidence="2">Belongs to the TonB family.</text>
</comment>
<evidence type="ECO:0000313" key="12">
    <source>
        <dbReference type="EMBL" id="RYC67247.1"/>
    </source>
</evidence>
<keyword evidence="7" id="KW-0653">Protein transport</keyword>
<evidence type="ECO:0000256" key="3">
    <source>
        <dbReference type="ARBA" id="ARBA00022448"/>
    </source>
</evidence>
<keyword evidence="4" id="KW-1003">Cell membrane</keyword>
<keyword evidence="3" id="KW-0813">Transport</keyword>
<accession>A0A4Q2UDR5</accession>
<sequence length="485" mass="54521">MKLFPFILLFLATISSFAQPVVYQSFETDSAAEPRGGMPSLSTFLQTNLRKPIEAEAQGIGGRVVLSGIVEPDGRLSDINVVQSLRPDCDREALRVFSRFQAWRPAYKNGKAVRQFVSIPVTFKASKPFPYVNGNRISYYDANQNLLPDSSDLARYKQLTPTDSNGLPNGNILVYQLKRQVWKEQATLPFVRKRSDLYSRYGKAIYRIGVVQQNNQWQGRVADVDETGALVRQSFYNNGERVGYQLDYYSNGLVAQRSDDANGLYVFNAWHPNGQIKQIWTADKPKPGTPKSPDQVMAYWDSTGRQLVTEGNGSGSFTELVQSKLDSTRQTLFIEEGTYAGGLREGRWTGRYADGSYVYEEQYEKGICQTGKARTAGQDTVRYTQREQQPEFAGGMQGLGQFLASTLRYPPDAQRAHVQGQVMISFVVCTDGTLCDYEVVKPLHPAIDQEALRVVKAMNGRWKPGAQRGQNVRVQYRMPINFALE</sequence>
<evidence type="ECO:0000313" key="13">
    <source>
        <dbReference type="Proteomes" id="UP000290407"/>
    </source>
</evidence>
<dbReference type="PROSITE" id="PS52015">
    <property type="entry name" value="TONB_CTD"/>
    <property type="match status" value="2"/>
</dbReference>
<evidence type="ECO:0000256" key="5">
    <source>
        <dbReference type="ARBA" id="ARBA00022519"/>
    </source>
</evidence>
<dbReference type="GO" id="GO:0031992">
    <property type="term" value="F:energy transducer activity"/>
    <property type="evidence" value="ECO:0007669"/>
    <property type="project" value="TreeGrafter"/>
</dbReference>
<dbReference type="EMBL" id="SBLB01000008">
    <property type="protein sequence ID" value="RYC67247.1"/>
    <property type="molecule type" value="Genomic_DNA"/>
</dbReference>
<dbReference type="GO" id="GO:0098797">
    <property type="term" value="C:plasma membrane protein complex"/>
    <property type="evidence" value="ECO:0007669"/>
    <property type="project" value="TreeGrafter"/>
</dbReference>
<feature type="signal peptide" evidence="10">
    <location>
        <begin position="1"/>
        <end position="18"/>
    </location>
</feature>
<dbReference type="InterPro" id="IPR051045">
    <property type="entry name" value="TonB-dependent_transducer"/>
</dbReference>
<dbReference type="SUPFAM" id="SSF74653">
    <property type="entry name" value="TolA/TonB C-terminal domain"/>
    <property type="match status" value="2"/>
</dbReference>
<protein>
    <submittedName>
        <fullName evidence="12">TonB family protein</fullName>
    </submittedName>
</protein>
<dbReference type="RefSeq" id="WP_129605031.1">
    <property type="nucleotide sequence ID" value="NZ_SBLB01000008.1"/>
</dbReference>
<name>A0A4Q2UDR5_9BACT</name>
<keyword evidence="10" id="KW-0732">Signal</keyword>
<comment type="caution">
    <text evidence="12">The sequence shown here is derived from an EMBL/GenBank/DDBJ whole genome shotgun (WGS) entry which is preliminary data.</text>
</comment>
<organism evidence="12 13">
    <name type="scientific">Spirosoma sordidisoli</name>
    <dbReference type="NCBI Taxonomy" id="2502893"/>
    <lineage>
        <taxon>Bacteria</taxon>
        <taxon>Pseudomonadati</taxon>
        <taxon>Bacteroidota</taxon>
        <taxon>Cytophagia</taxon>
        <taxon>Cytophagales</taxon>
        <taxon>Cytophagaceae</taxon>
        <taxon>Spirosoma</taxon>
    </lineage>
</organism>
<dbReference type="PANTHER" id="PTHR33446">
    <property type="entry name" value="PROTEIN TONB-RELATED"/>
    <property type="match status" value="1"/>
</dbReference>
<gene>
    <name evidence="12" type="ORF">EQG79_24315</name>
</gene>
<evidence type="ECO:0000256" key="6">
    <source>
        <dbReference type="ARBA" id="ARBA00022692"/>
    </source>
</evidence>
<dbReference type="GO" id="GO:0015031">
    <property type="term" value="P:protein transport"/>
    <property type="evidence" value="ECO:0007669"/>
    <property type="project" value="UniProtKB-KW"/>
</dbReference>
<keyword evidence="9" id="KW-0472">Membrane</keyword>
<evidence type="ECO:0000256" key="1">
    <source>
        <dbReference type="ARBA" id="ARBA00004383"/>
    </source>
</evidence>
<dbReference type="Proteomes" id="UP000290407">
    <property type="component" value="Unassembled WGS sequence"/>
</dbReference>
<reference evidence="12 13" key="1">
    <citation type="submission" date="2019-01" db="EMBL/GenBank/DDBJ databases">
        <title>Spirosoma flava sp. nov., a propanil-degrading bacterium isolated from herbicide-contaminated soil.</title>
        <authorList>
            <person name="Zhang L."/>
            <person name="Jiang J.-D."/>
        </authorList>
    </citation>
    <scope>NUCLEOTIDE SEQUENCE [LARGE SCALE GENOMIC DNA]</scope>
    <source>
        <strain evidence="12 13">TY50</strain>
    </source>
</reference>
<feature type="domain" description="TonB C-terminal" evidence="11">
    <location>
        <begin position="36"/>
        <end position="132"/>
    </location>
</feature>
<keyword evidence="13" id="KW-1185">Reference proteome</keyword>
<evidence type="ECO:0000256" key="2">
    <source>
        <dbReference type="ARBA" id="ARBA00006555"/>
    </source>
</evidence>
<keyword evidence="8" id="KW-1133">Transmembrane helix</keyword>